<evidence type="ECO:0000259" key="5">
    <source>
        <dbReference type="Pfam" id="PF05424"/>
    </source>
</evidence>
<evidence type="ECO:0000259" key="7">
    <source>
        <dbReference type="Pfam" id="PF15447"/>
    </source>
</evidence>
<evidence type="ECO:0000313" key="12">
    <source>
        <dbReference type="Proteomes" id="UP000054282"/>
    </source>
</evidence>
<keyword evidence="3" id="KW-0472">Membrane</keyword>
<evidence type="ECO:0000256" key="3">
    <source>
        <dbReference type="SAM" id="Phobius"/>
    </source>
</evidence>
<feature type="compositionally biased region" description="Polar residues" evidence="2">
    <location>
        <begin position="2537"/>
        <end position="2560"/>
    </location>
</feature>
<dbReference type="FunFam" id="1.20.58.830:FF:000005">
    <property type="entry name" value="Erythrocyte membrane protein 1, PfEMP1"/>
    <property type="match status" value="1"/>
</dbReference>
<feature type="compositionally biased region" description="Acidic residues" evidence="2">
    <location>
        <begin position="2160"/>
        <end position="2174"/>
    </location>
</feature>
<feature type="region of interest" description="Disordered" evidence="2">
    <location>
        <begin position="2041"/>
        <end position="2219"/>
    </location>
</feature>
<feature type="domain" description="Duffy-antigen binding" evidence="5">
    <location>
        <begin position="2276"/>
        <end position="2500"/>
    </location>
</feature>
<feature type="compositionally biased region" description="Low complexity" evidence="2">
    <location>
        <begin position="2367"/>
        <end position="2385"/>
    </location>
</feature>
<feature type="compositionally biased region" description="Low complexity" evidence="2">
    <location>
        <begin position="2492"/>
        <end position="2502"/>
    </location>
</feature>
<dbReference type="InterPro" id="IPR008602">
    <property type="entry name" value="Duffy-antigen-binding"/>
</dbReference>
<dbReference type="InterPro" id="IPR044932">
    <property type="entry name" value="PfEMP1_ATS_sf"/>
</dbReference>
<evidence type="ECO:0000259" key="9">
    <source>
        <dbReference type="Pfam" id="PF21807"/>
    </source>
</evidence>
<dbReference type="EMBL" id="DS016127">
    <property type="protein sequence ID" value="KOB85388.1"/>
    <property type="molecule type" value="Genomic_DNA"/>
</dbReference>
<feature type="compositionally biased region" description="Pro residues" evidence="2">
    <location>
        <begin position="1218"/>
        <end position="1227"/>
    </location>
</feature>
<feature type="domain" description="Duffy-antigen binding" evidence="5">
    <location>
        <begin position="1744"/>
        <end position="1899"/>
    </location>
</feature>
<dbReference type="FunFam" id="1.20.1310.20:FF:000002">
    <property type="entry name" value="Erythrocyte membrane protein 1, PfEMP1"/>
    <property type="match status" value="1"/>
</dbReference>
<dbReference type="FunFam" id="1.20.58.1930:FF:000002">
    <property type="entry name" value="Erythrocyte membrane protein 1, PfEMP1"/>
    <property type="match status" value="1"/>
</dbReference>
<feature type="region of interest" description="Disordered" evidence="2">
    <location>
        <begin position="2492"/>
        <end position="2560"/>
    </location>
</feature>
<reference evidence="12" key="1">
    <citation type="submission" date="2006-09" db="EMBL/GenBank/DDBJ databases">
        <title>Annotation of Plasmodium falciparum Dd2.</title>
        <authorList>
            <consortium name="The Broad Institute Genome Sequencing Platform"/>
            <person name="Volkman S.K."/>
            <person name="Neafsey D.E."/>
            <person name="Dash A.P."/>
            <person name="Chitnis C.E."/>
            <person name="Hartl D.L."/>
            <person name="Young S.K."/>
            <person name="Zeng Q."/>
            <person name="Koehrsen M."/>
            <person name="Alvarado L."/>
            <person name="Berlin A."/>
            <person name="Borenstein D."/>
            <person name="Chapman S.B."/>
            <person name="Chen Z."/>
            <person name="Engels R."/>
            <person name="Freedman E."/>
            <person name="Gellesch M."/>
            <person name="Goldberg J."/>
            <person name="Griggs A."/>
            <person name="Gujja S."/>
            <person name="Heilman E.R."/>
            <person name="Heiman D.I."/>
            <person name="Howarth C."/>
            <person name="Jen D."/>
            <person name="Larson L."/>
            <person name="Mehta T."/>
            <person name="Neiman D."/>
            <person name="Park D."/>
            <person name="Pearson M."/>
            <person name="Roberts A."/>
            <person name="Saif S."/>
            <person name="Shea T."/>
            <person name="Shenoy N."/>
            <person name="Sisk P."/>
            <person name="Stolte C."/>
            <person name="Sykes S."/>
            <person name="Walk T."/>
            <person name="White J."/>
            <person name="Yandava C."/>
            <person name="Haas B."/>
            <person name="Henn M.R."/>
            <person name="Nusbaum C."/>
            <person name="Birren B."/>
        </authorList>
    </citation>
    <scope>NUCLEOTIDE SEQUENCE [LARGE SCALE GENOMIC DNA]</scope>
</reference>
<dbReference type="Pfam" id="PF18562">
    <property type="entry name" value="CIDR1_gamma"/>
    <property type="match status" value="1"/>
</dbReference>
<evidence type="ECO:0000313" key="11">
    <source>
        <dbReference type="EMBL" id="KOB85388.1"/>
    </source>
</evidence>
<dbReference type="FunFam" id="1.20.58.830:FF:000002">
    <property type="entry name" value="Erythrocyte membrane protein 1, PfEMP1"/>
    <property type="match status" value="1"/>
</dbReference>
<dbReference type="InterPro" id="IPR029210">
    <property type="entry name" value="PfEMP1_NTS"/>
</dbReference>
<feature type="domain" description="Plasmodium falciparum erythrocyte membrane protein-1 N-terminal segment" evidence="7">
    <location>
        <begin position="20"/>
        <end position="55"/>
    </location>
</feature>
<feature type="domain" description="Duffy-binding-like" evidence="4">
    <location>
        <begin position="568"/>
        <end position="710"/>
    </location>
</feature>
<feature type="domain" description="PfEMP1 CIDRalpha1" evidence="9">
    <location>
        <begin position="499"/>
        <end position="552"/>
    </location>
</feature>
<name>A0A0L7LXY1_PLAF4</name>
<protein>
    <recommendedName>
        <fullName evidence="13">Erythrocyte membrane protein 1</fullName>
    </recommendedName>
</protein>
<feature type="domain" description="Duffy-antigen binding" evidence="5">
    <location>
        <begin position="1354"/>
        <end position="1526"/>
    </location>
</feature>
<feature type="transmembrane region" description="Helical" evidence="3">
    <location>
        <begin position="3120"/>
        <end position="3142"/>
    </location>
</feature>
<dbReference type="PANTHER" id="PTHR21713">
    <property type="entry name" value="NASCENT POLYPEPTIDE ASSOCIATED COMPLEX ALPHA SUBUNIT-RELATED"/>
    <property type="match status" value="1"/>
</dbReference>
<keyword evidence="3" id="KW-1133">Transmembrane helix</keyword>
<dbReference type="Gene3D" id="1.10.1900.40">
    <property type="entry name" value="Acidic terminal segments, variant surface antigen of PfEMP1"/>
    <property type="match status" value="2"/>
</dbReference>
<evidence type="ECO:0000259" key="10">
    <source>
        <dbReference type="Pfam" id="PF22672"/>
    </source>
</evidence>
<feature type="compositionally biased region" description="Basic and acidic residues" evidence="2">
    <location>
        <begin position="2177"/>
        <end position="2201"/>
    </location>
</feature>
<dbReference type="InterPro" id="IPR018247">
    <property type="entry name" value="EF_Hand_1_Ca_BS"/>
</dbReference>
<dbReference type="InterPro" id="IPR049158">
    <property type="entry name" value="PfEMP1_CIDRalpha1_dom"/>
</dbReference>
<dbReference type="FunFam" id="1.10.1900.40:FF:000001">
    <property type="entry name" value="Erythrocyte membrane protein 1"/>
    <property type="match status" value="1"/>
</dbReference>
<evidence type="ECO:0000259" key="4">
    <source>
        <dbReference type="Pfam" id="PF03011"/>
    </source>
</evidence>
<feature type="domain" description="Duffy-binding-like" evidence="10">
    <location>
        <begin position="304"/>
        <end position="457"/>
    </location>
</feature>
<accession>A0A0L7LXY1</accession>
<keyword evidence="3" id="KW-0812">Transmembrane</keyword>
<feature type="domain" description="Duffy-binding-like" evidence="10">
    <location>
        <begin position="2577"/>
        <end position="2724"/>
    </location>
</feature>
<dbReference type="InterPro" id="IPR054595">
    <property type="entry name" value="DBL_C"/>
</dbReference>
<feature type="domain" description="Plasmodium falciparum erythrocyte membrane protein 1 acidic terminal segment" evidence="6">
    <location>
        <begin position="3125"/>
        <end position="3539"/>
    </location>
</feature>
<dbReference type="OMA" id="WLGNQRE"/>
<proteinExistence type="predicted"/>
<feature type="region of interest" description="Disordered" evidence="2">
    <location>
        <begin position="2256"/>
        <end position="2281"/>
    </location>
</feature>
<feature type="compositionally biased region" description="Acidic residues" evidence="2">
    <location>
        <begin position="3038"/>
        <end position="3093"/>
    </location>
</feature>
<reference evidence="12" key="2">
    <citation type="submission" date="2006-09" db="EMBL/GenBank/DDBJ databases">
        <title>The genome sequence of Plasmodium falciparum Dd2.</title>
        <authorList>
            <consortium name="The Broad Institute Genome Sequencing Platform"/>
            <person name="Birren B."/>
            <person name="Lander E."/>
            <person name="Galagan J."/>
            <person name="Nusbaum C."/>
            <person name="Devon K."/>
            <person name="Henn M."/>
            <person name="Jaffe D."/>
            <person name="Butler J."/>
            <person name="Alvarez P."/>
            <person name="Gnerre S."/>
            <person name="Grabherr M."/>
            <person name="Kleber M."/>
            <person name="Mauceli E."/>
            <person name="Brockman W."/>
            <person name="MacCallum I.A."/>
            <person name="Rounsley S."/>
            <person name="Young S."/>
            <person name="LaButti K."/>
            <person name="Pushparaj V."/>
            <person name="DeCaprio D."/>
            <person name="Crawford M."/>
            <person name="Koehrsen M."/>
            <person name="Engels R."/>
            <person name="Montgomery P."/>
            <person name="Pearson M."/>
            <person name="Howarth C."/>
            <person name="Larson L."/>
            <person name="Luoma S."/>
            <person name="White J."/>
            <person name="Kodira C."/>
            <person name="Zeng Q."/>
            <person name="O'Leary S."/>
            <person name="Yandava C."/>
            <person name="Alvarado L."/>
            <person name="Wirth D."/>
            <person name="Volkman S."/>
            <person name="Hartl D."/>
        </authorList>
    </citation>
    <scope>NUCLEOTIDE SEQUENCE [LARGE SCALE GENOMIC DNA]</scope>
</reference>
<dbReference type="Gene3D" id="1.20.58.830">
    <property type="match status" value="5"/>
</dbReference>
<dbReference type="Pfam" id="PF21807">
    <property type="entry name" value="PfEMP1_CIDRalpha1_dom"/>
    <property type="match status" value="1"/>
</dbReference>
<feature type="region of interest" description="Disordered" evidence="2">
    <location>
        <begin position="1212"/>
        <end position="1237"/>
    </location>
</feature>
<dbReference type="Proteomes" id="UP000054282">
    <property type="component" value="Unassembled WGS sequence"/>
</dbReference>
<feature type="region of interest" description="Disordered" evidence="2">
    <location>
        <begin position="3004"/>
        <end position="3107"/>
    </location>
</feature>
<evidence type="ECO:0000259" key="8">
    <source>
        <dbReference type="Pfam" id="PF18562"/>
    </source>
</evidence>
<feature type="compositionally biased region" description="Polar residues" evidence="2">
    <location>
        <begin position="2308"/>
        <end position="2321"/>
    </location>
</feature>
<dbReference type="InterPro" id="IPR004258">
    <property type="entry name" value="DBL"/>
</dbReference>
<dbReference type="GO" id="GO:0005854">
    <property type="term" value="C:nascent polypeptide-associated complex"/>
    <property type="evidence" value="ECO:0007669"/>
    <property type="project" value="InterPro"/>
</dbReference>
<feature type="domain" description="Duffy-antigen binding" evidence="5">
    <location>
        <begin position="124"/>
        <end position="300"/>
    </location>
</feature>
<dbReference type="InterPro" id="IPR016641">
    <property type="entry name" value="EGD2/NACA0like"/>
</dbReference>
<dbReference type="Pfam" id="PF22672">
    <property type="entry name" value="DBL_C"/>
    <property type="match status" value="2"/>
</dbReference>
<dbReference type="InterPro" id="IPR042202">
    <property type="entry name" value="Duffy-ag-bd_sf"/>
</dbReference>
<feature type="region of interest" description="Disordered" evidence="2">
    <location>
        <begin position="1135"/>
        <end position="1159"/>
    </location>
</feature>
<keyword evidence="1" id="KW-0175">Coiled coil</keyword>
<dbReference type="KEGG" id="pfd:PFDG_00862"/>
<feature type="compositionally biased region" description="Basic and acidic residues" evidence="2">
    <location>
        <begin position="2525"/>
        <end position="2534"/>
    </location>
</feature>
<evidence type="ECO:0000256" key="1">
    <source>
        <dbReference type="SAM" id="Coils"/>
    </source>
</evidence>
<feature type="domain" description="Cysteine-rich interdomain region 1 gamma" evidence="8">
    <location>
        <begin position="2775"/>
        <end position="2816"/>
    </location>
</feature>
<feature type="region of interest" description="Disordered" evidence="2">
    <location>
        <begin position="2357"/>
        <end position="2386"/>
    </location>
</feature>
<dbReference type="Pfam" id="PF05424">
    <property type="entry name" value="Duffy_binding"/>
    <property type="match status" value="5"/>
</dbReference>
<gene>
    <name evidence="11" type="ORF">PFDG_00862</name>
</gene>
<dbReference type="Gene3D" id="1.20.1310.20">
    <property type="entry name" value="Duffy-antigen binding domain"/>
    <property type="match status" value="5"/>
</dbReference>
<feature type="compositionally biased region" description="Pro residues" evidence="2">
    <location>
        <begin position="2118"/>
        <end position="2139"/>
    </location>
</feature>
<dbReference type="GO" id="GO:0046789">
    <property type="term" value="F:host cell surface receptor binding"/>
    <property type="evidence" value="ECO:0007669"/>
    <property type="project" value="InterPro"/>
</dbReference>
<feature type="region of interest" description="Disordered" evidence="2">
    <location>
        <begin position="2293"/>
        <end position="2327"/>
    </location>
</feature>
<dbReference type="PROSITE" id="PS00018">
    <property type="entry name" value="EF_HAND_1"/>
    <property type="match status" value="1"/>
</dbReference>
<dbReference type="Pfam" id="PF03011">
    <property type="entry name" value="PFEMP"/>
    <property type="match status" value="2"/>
</dbReference>
<evidence type="ECO:0000256" key="2">
    <source>
        <dbReference type="SAM" id="MobiDB-lite"/>
    </source>
</evidence>
<dbReference type="FunFam" id="1.20.58.830:FF:000021">
    <property type="entry name" value="Erythrocyte membrane protein 1, PfEMP1"/>
    <property type="match status" value="1"/>
</dbReference>
<dbReference type="InterPro" id="IPR029211">
    <property type="entry name" value="PfEMP1_ATS"/>
</dbReference>
<dbReference type="OrthoDB" id="379185at2759"/>
<sequence length="3539" mass="404777">MGGNSSKGAPTYYTNESEKSARNVLENFAKDIKGKASNDAKKKGISLKGYLRQAKFYHDFSKLYPNYRSPCDLNFWFHTNVWKRTPRERDPCYRRQPKNNPNLEGAVCTNSKIKGNENKIIDIGACAPYRRRNICDYNLEHLNERNVLNTHDLLGNVLVMAKREGESIVNSQANNGTLNVCTALARSFADIGDIVRGTDLFLGGPSQEKKKLEENLKKIFENIKNKNTKLSTLTLEKVREYWWALNRNDVWKALTCSAPYEAQYFIKSSDKEHSFSSEYCGHYKNGDPLTNLDYVPQFLRWFEEWAEEFCRIRYHKLKRIKDACRNDSKKLYCSHNGYDCTKTSWKKGVLHWSNECTDCSVKCKLYEIWLGNQREAFRKQKEKYEKEIETYVSNRGISNTNINNEYYKEFYEELKKSYKSVHDFLTLLNEGRYCKTENVEEEVIDFNSDMNTTFYRSDYCQVCPDCGVECNKGTCKKKPNDSNCRNNEAYIPPRDVTPTKINVLYSGDGHGDITKKLKGFCSNPTDYDGKNYENWQCYYKSSEDNKCQMTSLSQTLQKHHYVMSFYAFFDFWVRKFLIDTIKWENELKNCINNTTTDCSDGCNKHCVCFDKWVKQKEKEWNSIKKLFTKKNNVPQPYYTNINNLFDSFYFQVMYELNHDEAKWKELTQELRNKINSSKKNTDAADSKDAIELLLEYLKEKSTICKDNNTNEACDPTVDPTKNPCGKNTKAGSDKVISVKQIAQYYKRQAYSEANNRSDGLYKLKGKAHEGIYKQGGGANDFKDNLCRIMIKHSNRDPKRSRGPCYGKDGSNGGVRMKIGTTWQTGRGIQIKDPYLYLPPRRQHICTSNLEKIHVSSVTKKSNVNASFLVHVLLAAKMDAQKIKDLYKSQNGKTGLTEENDKRTICRAIRYSFADIGDIIRGRDMWSKNGDEQRTQGRLKTVFGIIKKNMPGIKDNQKYKDDEKNNPPYKLLREDWWEANRDQVWKAMKCHIKDFNVKSGDKSPSSHCGYSDHTPLDDYVPQRLRWMTEWAEWFCKAQKKEYEKLKKDCQECKEKDAGCWKGESVCEKCKKACEAYNTKIQEWKDQWKIISAKYKELYKEAEIYARNGGPGYYNTEVQKEDKPVVDFLYELHLQNGGKKGPPAATHPSKSVTTRVKRDTTVDTPSTVYSTAEGYVHQEAAMDCKEQHVFCESGDKKKYAFKEPPPDYEKACECEKNTKPPAPKPPSTPNPCVRKDQSGTHIVSVEDVAEGMQEAAHKNMVERSVVGSGESKVAGKDSENVSVLKGDIKEAEFRNGGEGKNLNGDICKIDTTYSNDSRGTTKDGPCTGKDGKHEMFKVKDGWKSGAKISEKHPLDVFLPPRREHFCTSNVEHLNTNVSGLTGSNASDSLLGDVLLAAKYEADYVKEKYKRKETPDVFNDNETICRAMKYSFADIGDIIKGTDLWDRDRGENKTQGHLVKIFQKIKTELKGTFGKKYDSDSNGKHLQLRKDWWEANRHQVWKAMQCGNDNPCSGVSGVPFDDYIPQRLRWMTEWAEWYCKMQSQEYEKVQHACEKCNVADGKCTKEMGECKQCEPQCKQYTEFIKKWKTQWETISKKYGELYKKATESGDIKDDKEKYVVEFLRKLHEQNGGGKSGATTAYSTAAGYVHQEVSHMNCKEQKIFCKKSDGKYAFEEMPTEYEQACKCEGRDKTKVPPKKKKDENDDVCNMVKARIGNNDGTKEIEHCNPKTGTYPPWECDKRLVHEDGVCMPPRRQKLCVIYLQYLSKTATETELRKAFIECAAVETFFLWHKYKKDKNGGADLQTKLEGGTISEDFKRQMFYTFGDFRDFLFGTDISKGHGIGSELAKKIDSLFKNIGGKTTNGKTRQEWWNEHKEAIWKGMLCALSYNTNEKTFKQNVHTNLIDAKNNNTYPTVKFSGENSPTLEKFAERPQFLRWFIEWGEEFCRTRGVKIKELVDKCKEYECDSSDNSKKEECKKACEDYKKWLQKWKDQYKQQSAKFTTDKGKKEYEVDPDVKKSTHAYQYLHAQLKKLCKNGDCTCMEKPSTQSQPDAGKKPSAITDMPEALDYPPTDYKKKCDCKVPVPPSKKPEAPPQQARLPAAVDSGNDHRARSEGGGQRPARPPTPPAPRVLPRQPPQPKPPAGEGGVGRNLPPVDRNKEISDSSEDEEEEEEDETQADATEKEVQEKKEEQEENGKGDPKDTVDVSQEPLPEAPQGPKVEDICKIVKDALTIDTLKQACPTKYEKGREKFPNWKCISDTTTTKPGADRAPSGTNQGSICVPPRRRRLYVGKLHDWANNSGSDKQAGGSEAPSQPNSAPSTPKSSGKDPREALRDAFIESAAVETFFLWHKYKAENTKRQGVDGSPLLQLPVTDSDSDPSSPQTQLQSGNIPTDFLRLMFYTLGDYRDICIGGDRDIVGDTIVSNTDSTEISSGKATKISDVIKEFLSKQNSGDNPSPRSVKTGSNSGNDPASLWNKHGPDIWNGMVCALTYKETSGSGGEKTTTITQDTDLKEQLFESGKNTPKTEYQYDKVKLEEESSGAQPNQPPSASSGDNKPTTLNNPKLKNFVEIPTYFRWLEEWGEEFCRERGKRLEKIKYECRGDRGGHQYCSGDGHDCTDPDNQHNKMLANLYCRDCHKECRKYRKWIDLKFEEYHKQEKKYKGEHDKLTNGDNSNGGGDNNCCKEIKKHSTAADFLAALKHCKNSEGNGSDPNNKINFNDPKTTFGPLDYCKTCPPNKVNCNGRGRARGRSGGTNGCTEKDPNWKTVFNGMSGNSGKTTTIDVEMIDRRGPYIEKYLGDSNDLFKTSKLFKGIRKQNWTYNIDLNEYTTFKVLLIYWLEDFLYGYYILKKKRIIDLCTKNGGNTCDKEPKIDCVCVKKWVDQKKEEWGKIKEHFNNRNQTKGDDDMKSSVKMFLEDLQHLTELNKAIKPCGTLQQFESFCGLNGDGESKSDKEVTKEENDLVLCMIRKLKDKIDKCKAQHTGEETETECQEHTPLPDEEDLLLEETENPVTQPNICPPQKPETKVVDEDACITDAPQPDVKEEEEEKEEEKDKKDEEEEEEEEDEEDEAEEEESSDENHDDDSDYETEDEDQDELDPAVPLSPSESQPKRLLREFPSTELKNAMLFSTILCMVGIGFAAFTYFFLKKKPKSPVDLLRVLDIPKGDYGIPTPKSSNRYIPYASDRHKGKTYIYMEGDSDSGHYYEDTTDITSSESEYEEMDINDIYVPGSPKYKTLIEVVLEPSGKNTPTSDIPSDTPSNKLTDEEWSELKHDFISQYIQSEPLDVPKVGVSKELPMNTTEGNVLDVGMEEKPFITSIHDRDLYTGEEISYNINMSTNSMDDPKYVSNNVYSGIDLINDSLNSGNQPIDIYDEVLKRKENELFGTNYKKNTSNNSVAKNTNNDPIMNQLDLLHKWLDRHRDMCEMWNNKEELLDKLNEQWNKDNDGGNVPIDNRSLNTDVWIEIDMDDTTGKKELSNMDTILDDMEDDIYYDVNDENPFVDHIPMDHNKVDVPKKVHVEMKIHNNTSNGSLEPEFPISDVWNI</sequence>
<feature type="domain" description="Duffy-antigen binding" evidence="5">
    <location>
        <begin position="836"/>
        <end position="1024"/>
    </location>
</feature>
<feature type="domain" description="Duffy-binding-like" evidence="4">
    <location>
        <begin position="2830"/>
        <end position="2979"/>
    </location>
</feature>
<evidence type="ECO:0000259" key="6">
    <source>
        <dbReference type="Pfam" id="PF15445"/>
    </source>
</evidence>
<evidence type="ECO:0008006" key="13">
    <source>
        <dbReference type="Google" id="ProtNLM"/>
    </source>
</evidence>
<feature type="region of interest" description="Disordered" evidence="2">
    <location>
        <begin position="2445"/>
        <end position="2473"/>
    </location>
</feature>
<dbReference type="Gene3D" id="1.20.58.1930">
    <property type="match status" value="2"/>
</dbReference>
<feature type="coiled-coil region" evidence="1">
    <location>
        <begin position="1034"/>
        <end position="1085"/>
    </location>
</feature>
<organism evidence="11 12">
    <name type="scientific">Plasmodium falciparum (isolate Dd2)</name>
    <dbReference type="NCBI Taxonomy" id="57267"/>
    <lineage>
        <taxon>Eukaryota</taxon>
        <taxon>Sar</taxon>
        <taxon>Alveolata</taxon>
        <taxon>Apicomplexa</taxon>
        <taxon>Aconoidasida</taxon>
        <taxon>Haemosporida</taxon>
        <taxon>Plasmodiidae</taxon>
        <taxon>Plasmodium</taxon>
        <taxon>Plasmodium (Laverania)</taxon>
    </lineage>
</organism>
<dbReference type="Pfam" id="PF15445">
    <property type="entry name" value="ATS"/>
    <property type="match status" value="1"/>
</dbReference>
<dbReference type="GO" id="GO:0016020">
    <property type="term" value="C:membrane"/>
    <property type="evidence" value="ECO:0007669"/>
    <property type="project" value="InterPro"/>
</dbReference>
<feature type="compositionally biased region" description="Polar residues" evidence="2">
    <location>
        <begin position="2445"/>
        <end position="2467"/>
    </location>
</feature>
<dbReference type="SUPFAM" id="SSF140924">
    <property type="entry name" value="Duffy binding domain-like"/>
    <property type="match status" value="7"/>
</dbReference>
<dbReference type="InterPro" id="IPR041480">
    <property type="entry name" value="CIDR1_gamma"/>
</dbReference>
<dbReference type="Pfam" id="PF15447">
    <property type="entry name" value="NTS"/>
    <property type="match status" value="1"/>
</dbReference>